<dbReference type="InterPro" id="IPR013783">
    <property type="entry name" value="Ig-like_fold"/>
</dbReference>
<keyword evidence="4" id="KW-1185">Reference proteome</keyword>
<evidence type="ECO:0000259" key="2">
    <source>
        <dbReference type="PROSITE" id="PS50853"/>
    </source>
</evidence>
<evidence type="ECO:0000313" key="3">
    <source>
        <dbReference type="EMBL" id="KZE78182.1"/>
    </source>
</evidence>
<sequence length="1738" mass="194818">MQIYYKENNKFIPKDVSVSGGNNCTFQSVKWTVKQGGGGYDWLGTTPWTQEFTGTPYPGGIGLGTVEVTLTITTTCGTTKVIGPKTFTIVDDPNNPNRPPVFEGGWFHRFNTTYYPPITTAIEGDMVHLGIVHDPTQTPNTPYDPDGDGIIYTWNFAGSTSEWIRNLPKTDPINFGVHNENFRWIKADVVGTHTVEVSAVDTRGKSGGTKKVTLNVIPKDPPPVPIITLPPRVIEGRPYSPPISCEKSFSPHPDRYISGCYWTGKQTIYPTAGDYPITLSVTDNTGKESVAPATATLPVLPDLPPIAQLNYPALGIRNVAMNMKDTSYSPDGDTIDVRQLTLYYDSNNNGSYDDEAATPISTDASGNFTITPTKVGKYKIRVYVREAEGYKKSDTKDFYFEVVNEAPEASFYIEGSDFTPPEYVTTSFSAADMLNGGNWKASSVAEPDKSKQYAFNTGQNALEAYEVFPKGTFYTVSPQQFRSFNPNQVTQNKFKTWSCESWTKGCDASVTMLTDKLAYSWVWRMSFMNLANTMPTGYKPSAVEPYSGYTWLPKVNVEDDMVWFRAKSEDTLDGYWRYQYRDYVFHVSDLEAASLSGTGLTPTPLYHNEFTSEKGNNWQEPPTPPMWIEPPSKADPSNAQTTYTFTEDGTSFTTKTQKTVYSGDKQGNVFSYYCVRDNSQWGSSAYKCALDKKTPSGSLIWRIDDVFSSAPEWTNNGSTYKMADRIVYMTNDGSKLVVETLSGLKIVDVGSGSIIDQINVSDYKLYGNKIVFFTSTRGPDGQYYNRTEGEYQWSITYDMRFSVYDIATGVRSVANEIAGNYNTQSQTATSGVPPQITVSADGKVLFATRYQKQTKLYVYDVQGATKIGEVRPPSDLPPDAPDSYYMAPVLYQDGKVFIRIEDGSDSSANRLWQIEGSFDSATANVPNSGQLYNTSDRLESGELVSTIRFNYNYFTPHITAGISARIQDHKNMYRLEVSPSKTRLVKLVNGMKTVLQEVDYSIQFRKDYQIKLKINGNRLRGYVGGIPLIDVNDSAFASGVYGPYSETPYVSIKNLSVTKYESDDNKLRNIAIVGTPFDYVKHYADMENDPPIDDMTRWTFQHIEPNKFLDAGDGYSGISAYNGHTVNTPYPMLDKVGKYKMDYQVQDDPAPAGYKYPNGTFANYRKYSDVDSQYVIIHRRPVAKFTVSRNADGTLAYNDMSFDPDRWLSPTNYSTEPTGIDYQSTRGILQWKYNYTTPSGVTKLGQLGRPLESGRYTIRLAVADEYAAWSDWYEQELDVDAIPNNPPVAVLTFPTGTKDNPDYVSLRPTITWNQSDPDPNTTFTGFELAIKDEWGSCFECITKEITTKNTSWAWTMDKDLFNGAKYSVQVRVRDDASTWSQWSNVGWMQTNRPPQAYMSFPYGTQANPTVVNTLRPTLTWTQTDPDPGAVFHFFQLQITNEANNVMILDSGKLWQGTTATSGSWYVTKDLPTGQKMRVRVKVWDQYGAESEWSPQAWMLINRPPVAEFTWTPEPAWEGDTITLINQSTDPDGDPLTFVWNITGPNNYSSVQTTTDASIPASVTNYNPGDYNVQLTATDPYGANSSITKTVVVRKLTVEATLKHTPEWIKYYGDYGMDLSLFMAGEPFVTEAATSPTATNVTAQFAFPRAIIPVPKAFLYDENDSQYPDFAYTSVLATTNRTEWNDRVIRKYWIQIPDGTYDVNITATFSNGQIRTKNLKVVINNHIWGNKKEGDSNRG</sequence>
<dbReference type="Gene3D" id="2.60.120.560">
    <property type="entry name" value="Exo-inulinase, domain 1"/>
    <property type="match status" value="1"/>
</dbReference>
<reference evidence="4" key="1">
    <citation type="submission" date="2016-01" db="EMBL/GenBank/DDBJ databases">
        <title>Draft genome of Chromobacterium sp. F49.</title>
        <authorList>
            <person name="Hong K.W."/>
        </authorList>
    </citation>
    <scope>NUCLEOTIDE SEQUENCE [LARGE SCALE GENOMIC DNA]</scope>
    <source>
        <strain evidence="4">M63</strain>
    </source>
</reference>
<dbReference type="InterPro" id="IPR036116">
    <property type="entry name" value="FN3_sf"/>
</dbReference>
<gene>
    <name evidence="3" type="ORF">AV654_19595</name>
</gene>
<feature type="domain" description="PKD" evidence="1">
    <location>
        <begin position="1532"/>
        <end position="1599"/>
    </location>
</feature>
<dbReference type="PROSITE" id="PS50853">
    <property type="entry name" value="FN3"/>
    <property type="match status" value="1"/>
</dbReference>
<evidence type="ECO:0000313" key="4">
    <source>
        <dbReference type="Proteomes" id="UP000076563"/>
    </source>
</evidence>
<dbReference type="InterPro" id="IPR022409">
    <property type="entry name" value="PKD/Chitinase_dom"/>
</dbReference>
<dbReference type="CDD" id="cd00146">
    <property type="entry name" value="PKD"/>
    <property type="match status" value="1"/>
</dbReference>
<dbReference type="Gene3D" id="2.60.40.10">
    <property type="entry name" value="Immunoglobulins"/>
    <property type="match status" value="3"/>
</dbReference>
<dbReference type="SUPFAM" id="SSF49299">
    <property type="entry name" value="PKD domain"/>
    <property type="match status" value="1"/>
</dbReference>
<feature type="domain" description="Fibronectin type-III" evidence="2">
    <location>
        <begin position="1290"/>
        <end position="1393"/>
    </location>
</feature>
<protein>
    <recommendedName>
        <fullName evidence="5">PKD domain-containing protein</fullName>
    </recommendedName>
</protein>
<dbReference type="SUPFAM" id="SSF69322">
    <property type="entry name" value="Tricorn protease domain 2"/>
    <property type="match status" value="1"/>
</dbReference>
<dbReference type="Pfam" id="PF25788">
    <property type="entry name" value="Ig_Rha78A_N"/>
    <property type="match status" value="1"/>
</dbReference>
<accession>A0A165R2Z7</accession>
<dbReference type="EMBL" id="LQRA01000057">
    <property type="protein sequence ID" value="KZE78182.1"/>
    <property type="molecule type" value="Genomic_DNA"/>
</dbReference>
<dbReference type="InterPro" id="IPR035986">
    <property type="entry name" value="PKD_dom_sf"/>
</dbReference>
<dbReference type="Proteomes" id="UP000076563">
    <property type="component" value="Unassembled WGS sequence"/>
</dbReference>
<dbReference type="InterPro" id="IPR000601">
    <property type="entry name" value="PKD_dom"/>
</dbReference>
<dbReference type="SUPFAM" id="SSF49265">
    <property type="entry name" value="Fibronectin type III"/>
    <property type="match status" value="1"/>
</dbReference>
<name>A0A165R2Z7_9BACL</name>
<evidence type="ECO:0008006" key="5">
    <source>
        <dbReference type="Google" id="ProtNLM"/>
    </source>
</evidence>
<dbReference type="InterPro" id="IPR003961">
    <property type="entry name" value="FN3_dom"/>
</dbReference>
<dbReference type="PROSITE" id="PS50093">
    <property type="entry name" value="PKD"/>
    <property type="match status" value="1"/>
</dbReference>
<dbReference type="SMART" id="SM00089">
    <property type="entry name" value="PKD"/>
    <property type="match status" value="1"/>
</dbReference>
<organism evidence="3 4">
    <name type="scientific">Paenibacillus elgii</name>
    <dbReference type="NCBI Taxonomy" id="189691"/>
    <lineage>
        <taxon>Bacteria</taxon>
        <taxon>Bacillati</taxon>
        <taxon>Bacillota</taxon>
        <taxon>Bacilli</taxon>
        <taxon>Bacillales</taxon>
        <taxon>Paenibacillaceae</taxon>
        <taxon>Paenibacillus</taxon>
    </lineage>
</organism>
<comment type="caution">
    <text evidence="3">The sequence shown here is derived from an EMBL/GenBank/DDBJ whole genome shotgun (WGS) entry which is preliminary data.</text>
</comment>
<proteinExistence type="predicted"/>
<evidence type="ECO:0000259" key="1">
    <source>
        <dbReference type="PROSITE" id="PS50093"/>
    </source>
</evidence>